<proteinExistence type="inferred from homology"/>
<comment type="subcellular location">
    <subcellularLocation>
        <location evidence="1">Membrane</location>
        <topology evidence="1">Multi-pass membrane protein</topology>
    </subcellularLocation>
</comment>
<accession>A0ABD5UW21</accession>
<evidence type="ECO:0000256" key="7">
    <source>
        <dbReference type="ARBA" id="ARBA00023002"/>
    </source>
</evidence>
<evidence type="ECO:0000256" key="2">
    <source>
        <dbReference type="ARBA" id="ARBA00007602"/>
    </source>
</evidence>
<gene>
    <name evidence="13" type="ORF">ACFQE9_05075</name>
</gene>
<keyword evidence="6 12" id="KW-1133">Transmembrane helix</keyword>
<evidence type="ECO:0000256" key="4">
    <source>
        <dbReference type="ARBA" id="ARBA00022692"/>
    </source>
</evidence>
<evidence type="ECO:0000256" key="6">
    <source>
        <dbReference type="ARBA" id="ARBA00022989"/>
    </source>
</evidence>
<feature type="transmembrane region" description="Helical" evidence="12">
    <location>
        <begin position="62"/>
        <end position="81"/>
    </location>
</feature>
<comment type="similarity">
    <text evidence="2">Belongs to the DsbB family. BdbC subfamily.</text>
</comment>
<feature type="transmembrane region" description="Helical" evidence="12">
    <location>
        <begin position="112"/>
        <end position="130"/>
    </location>
</feature>
<name>A0ABD5UW21_9EURY</name>
<dbReference type="InterPro" id="IPR023380">
    <property type="entry name" value="DsbB-like_sf"/>
</dbReference>
<keyword evidence="14" id="KW-1185">Reference proteome</keyword>
<evidence type="ECO:0000256" key="12">
    <source>
        <dbReference type="SAM" id="Phobius"/>
    </source>
</evidence>
<dbReference type="RefSeq" id="WP_379741265.1">
    <property type="nucleotide sequence ID" value="NZ_JBHSVN010000001.1"/>
</dbReference>
<keyword evidence="11" id="KW-0676">Redox-active center</keyword>
<keyword evidence="10" id="KW-0143">Chaperone</keyword>
<dbReference type="GO" id="GO:0016020">
    <property type="term" value="C:membrane"/>
    <property type="evidence" value="ECO:0007669"/>
    <property type="project" value="UniProtKB-SubCell"/>
</dbReference>
<reference evidence="13 14" key="1">
    <citation type="journal article" date="2019" name="Int. J. Syst. Evol. Microbiol.">
        <title>The Global Catalogue of Microorganisms (GCM) 10K type strain sequencing project: providing services to taxonomists for standard genome sequencing and annotation.</title>
        <authorList>
            <consortium name="The Broad Institute Genomics Platform"/>
            <consortium name="The Broad Institute Genome Sequencing Center for Infectious Disease"/>
            <person name="Wu L."/>
            <person name="Ma J."/>
        </authorList>
    </citation>
    <scope>NUCLEOTIDE SEQUENCE [LARGE SCALE GENOMIC DNA]</scope>
    <source>
        <strain evidence="13 14">SKJ47</strain>
    </source>
</reference>
<evidence type="ECO:0000256" key="9">
    <source>
        <dbReference type="ARBA" id="ARBA00023157"/>
    </source>
</evidence>
<keyword evidence="9" id="KW-1015">Disulfide bond</keyword>
<evidence type="ECO:0000256" key="11">
    <source>
        <dbReference type="ARBA" id="ARBA00023284"/>
    </source>
</evidence>
<evidence type="ECO:0000313" key="14">
    <source>
        <dbReference type="Proteomes" id="UP001596296"/>
    </source>
</evidence>
<dbReference type="Pfam" id="PF02600">
    <property type="entry name" value="DsbB"/>
    <property type="match status" value="1"/>
</dbReference>
<feature type="transmembrane region" description="Helical" evidence="12">
    <location>
        <begin position="37"/>
        <end position="55"/>
    </location>
</feature>
<dbReference type="Gene3D" id="1.20.1550.10">
    <property type="entry name" value="DsbB-like"/>
    <property type="match status" value="1"/>
</dbReference>
<dbReference type="Proteomes" id="UP001596296">
    <property type="component" value="Unassembled WGS sequence"/>
</dbReference>
<evidence type="ECO:0000256" key="1">
    <source>
        <dbReference type="ARBA" id="ARBA00004141"/>
    </source>
</evidence>
<keyword evidence="8 12" id="KW-0472">Membrane</keyword>
<keyword evidence="4 12" id="KW-0812">Transmembrane</keyword>
<dbReference type="InterPro" id="IPR012187">
    <property type="entry name" value="Disulphide_bond_form_BdbC"/>
</dbReference>
<sequence length="146" mass="15474">MRHRTLLAACTLTAAIATAGSLYFSEALGLVPCVLCWYQRILMYPLVVVLGVATLEGRVGVWRTALPMSTLGTVVAAYHVVLQRSSGLSCGIDGSCGAILWHGLGVFTIPRLSLLAFLLVTLGVGLLALCDRGIADPLTLCSSERR</sequence>
<protein>
    <submittedName>
        <fullName evidence="13">Disulfide bond formation protein B</fullName>
    </submittedName>
</protein>
<evidence type="ECO:0000256" key="10">
    <source>
        <dbReference type="ARBA" id="ARBA00023186"/>
    </source>
</evidence>
<dbReference type="GO" id="GO:0016491">
    <property type="term" value="F:oxidoreductase activity"/>
    <property type="evidence" value="ECO:0007669"/>
    <property type="project" value="UniProtKB-KW"/>
</dbReference>
<dbReference type="AlphaFoldDB" id="A0ABD5UW21"/>
<keyword evidence="5" id="KW-0249">Electron transport</keyword>
<evidence type="ECO:0000256" key="5">
    <source>
        <dbReference type="ARBA" id="ARBA00022982"/>
    </source>
</evidence>
<keyword evidence="3" id="KW-0813">Transport</keyword>
<evidence type="ECO:0000313" key="13">
    <source>
        <dbReference type="EMBL" id="MFC6891988.1"/>
    </source>
</evidence>
<comment type="caution">
    <text evidence="13">The sequence shown here is derived from an EMBL/GenBank/DDBJ whole genome shotgun (WGS) entry which is preliminary data.</text>
</comment>
<evidence type="ECO:0000256" key="8">
    <source>
        <dbReference type="ARBA" id="ARBA00023136"/>
    </source>
</evidence>
<evidence type="ECO:0000256" key="3">
    <source>
        <dbReference type="ARBA" id="ARBA00022448"/>
    </source>
</evidence>
<dbReference type="EMBL" id="JBHSXL010000003">
    <property type="protein sequence ID" value="MFC6891988.1"/>
    <property type="molecule type" value="Genomic_DNA"/>
</dbReference>
<dbReference type="PANTHER" id="PTHR43469:SF1">
    <property type="entry name" value="SPBETA PROPHAGE-DERIVED DISULFIDE BOND FORMATION PROTEIN B"/>
    <property type="match status" value="1"/>
</dbReference>
<dbReference type="PANTHER" id="PTHR43469">
    <property type="entry name" value="DISULFIDE FORMATION PROTEIN-RELATED"/>
    <property type="match status" value="1"/>
</dbReference>
<organism evidence="13 14">
    <name type="scientific">Halopenitus salinus</name>
    <dbReference type="NCBI Taxonomy" id="1198295"/>
    <lineage>
        <taxon>Archaea</taxon>
        <taxon>Methanobacteriati</taxon>
        <taxon>Methanobacteriota</taxon>
        <taxon>Stenosarchaea group</taxon>
        <taxon>Halobacteria</taxon>
        <taxon>Halobacteriales</taxon>
        <taxon>Haloferacaceae</taxon>
        <taxon>Halopenitus</taxon>
    </lineage>
</organism>
<keyword evidence="7" id="KW-0560">Oxidoreductase</keyword>
<dbReference type="InterPro" id="IPR003752">
    <property type="entry name" value="DiS_bond_form_DsbB/BdbC"/>
</dbReference>
<dbReference type="SUPFAM" id="SSF158442">
    <property type="entry name" value="DsbB-like"/>
    <property type="match status" value="1"/>
</dbReference>
<dbReference type="PIRSF" id="PIRSF036659">
    <property type="entry name" value="BdbC"/>
    <property type="match status" value="1"/>
</dbReference>